<dbReference type="RefSeq" id="WP_385945811.1">
    <property type="nucleotide sequence ID" value="NZ_JBHSUB010000003.1"/>
</dbReference>
<dbReference type="InterPro" id="IPR002925">
    <property type="entry name" value="Dienelactn_hydro"/>
</dbReference>
<comment type="caution">
    <text evidence="2">The sequence shown here is derived from an EMBL/GenBank/DDBJ whole genome shotgun (WGS) entry which is preliminary data.</text>
</comment>
<name>A0ABW1VVW2_9GAMM</name>
<dbReference type="EMBL" id="JBHSUB010000003">
    <property type="protein sequence ID" value="MFC6376752.1"/>
    <property type="molecule type" value="Genomic_DNA"/>
</dbReference>
<dbReference type="PANTHER" id="PTHR46623:SF6">
    <property type="entry name" value="ALPHA_BETA-HYDROLASES SUPERFAMILY PROTEIN"/>
    <property type="match status" value="1"/>
</dbReference>
<evidence type="ECO:0000313" key="3">
    <source>
        <dbReference type="Proteomes" id="UP001596230"/>
    </source>
</evidence>
<gene>
    <name evidence="2" type="ORF">ACFP9W_01250</name>
</gene>
<dbReference type="PANTHER" id="PTHR46623">
    <property type="entry name" value="CARBOXYMETHYLENEBUTENOLIDASE-RELATED"/>
    <property type="match status" value="1"/>
</dbReference>
<dbReference type="Gene3D" id="3.40.50.1820">
    <property type="entry name" value="alpha/beta hydrolase"/>
    <property type="match status" value="1"/>
</dbReference>
<feature type="domain" description="Dienelactone hydrolase" evidence="1">
    <location>
        <begin position="32"/>
        <end position="221"/>
    </location>
</feature>
<reference evidence="3" key="1">
    <citation type="journal article" date="2019" name="Int. J. Syst. Evol. Microbiol.">
        <title>The Global Catalogue of Microorganisms (GCM) 10K type strain sequencing project: providing services to taxonomists for standard genome sequencing and annotation.</title>
        <authorList>
            <consortium name="The Broad Institute Genomics Platform"/>
            <consortium name="The Broad Institute Genome Sequencing Center for Infectious Disease"/>
            <person name="Wu L."/>
            <person name="Ma J."/>
        </authorList>
    </citation>
    <scope>NUCLEOTIDE SEQUENCE [LARGE SCALE GENOMIC DNA]</scope>
    <source>
        <strain evidence="3">CGMCC 1.18518</strain>
    </source>
</reference>
<evidence type="ECO:0000313" key="2">
    <source>
        <dbReference type="EMBL" id="MFC6376752.1"/>
    </source>
</evidence>
<protein>
    <submittedName>
        <fullName evidence="2">Dienelactone hydrolase family protein</fullName>
        <ecNumber evidence="2">3.1.-.-</ecNumber>
    </submittedName>
</protein>
<evidence type="ECO:0000259" key="1">
    <source>
        <dbReference type="Pfam" id="PF01738"/>
    </source>
</evidence>
<dbReference type="Pfam" id="PF01738">
    <property type="entry name" value="DLH"/>
    <property type="match status" value="1"/>
</dbReference>
<dbReference type="InterPro" id="IPR029058">
    <property type="entry name" value="AB_hydrolase_fold"/>
</dbReference>
<dbReference type="SUPFAM" id="SSF53474">
    <property type="entry name" value="alpha/beta-Hydrolases"/>
    <property type="match status" value="1"/>
</dbReference>
<keyword evidence="2" id="KW-0378">Hydrolase</keyword>
<sequence>MTTLIRQLNFAGQDTPLRAGRHSGNSLVSTVLMASPEQHSEPLPIILVVYDHLVNEEMLHAICRQLAEAGYLAFAPALFAGQQTETPDAGTLTDNQIFSALDFVANQAVGHGGDLRRLGLTGFGQGGRIGWLYAAHNPQLRAAVVWNAPLRPAISLQQPLTPLDAAGKLTAPVLGLYGAQDTAITHEEIALMRQALKAAGQPGELIICPETASAWPVPAAGQSNGLQQQMLAWFQRYLSPADPAPRGP</sequence>
<keyword evidence="3" id="KW-1185">Reference proteome</keyword>
<organism evidence="2 3">
    <name type="scientific">Tatumella terrea</name>
    <dbReference type="NCBI Taxonomy" id="419007"/>
    <lineage>
        <taxon>Bacteria</taxon>
        <taxon>Pseudomonadati</taxon>
        <taxon>Pseudomonadota</taxon>
        <taxon>Gammaproteobacteria</taxon>
        <taxon>Enterobacterales</taxon>
        <taxon>Erwiniaceae</taxon>
        <taxon>Tatumella</taxon>
    </lineage>
</organism>
<dbReference type="Proteomes" id="UP001596230">
    <property type="component" value="Unassembled WGS sequence"/>
</dbReference>
<accession>A0ABW1VVW2</accession>
<dbReference type="InterPro" id="IPR051049">
    <property type="entry name" value="Dienelactone_hydrolase-like"/>
</dbReference>
<dbReference type="EC" id="3.1.-.-" evidence="2"/>
<dbReference type="GO" id="GO:0016787">
    <property type="term" value="F:hydrolase activity"/>
    <property type="evidence" value="ECO:0007669"/>
    <property type="project" value="UniProtKB-KW"/>
</dbReference>
<proteinExistence type="predicted"/>